<feature type="transmembrane region" description="Helical" evidence="4">
    <location>
        <begin position="176"/>
        <end position="202"/>
    </location>
</feature>
<name>A0A5L4L3U4_CAMFE</name>
<dbReference type="SMART" id="SM00283">
    <property type="entry name" value="MA"/>
    <property type="match status" value="1"/>
</dbReference>
<keyword evidence="3" id="KW-0175">Coiled coil</keyword>
<keyword evidence="4" id="KW-0812">Transmembrane</keyword>
<evidence type="ECO:0000259" key="5">
    <source>
        <dbReference type="PROSITE" id="PS50111"/>
    </source>
</evidence>
<proteinExistence type="predicted"/>
<comment type="caution">
    <text evidence="8">The sequence shown here is derived from an EMBL/GenBank/DDBJ whole genome shotgun (WGS) entry which is preliminary data.</text>
</comment>
<dbReference type="GO" id="GO:0016020">
    <property type="term" value="C:membrane"/>
    <property type="evidence" value="ECO:0007669"/>
    <property type="project" value="InterPro"/>
</dbReference>
<accession>A0A5L4L3U4</accession>
<sequence>MSNLTTNLTTKTKLVVLSAILLLFTIISGTTAFMGFKKSNESIAFIKEKNIDSVTHLEKLNIELLTLRIEVYKYIANIIDYDKLKQSANKYANVVDQFEKDYPNTFSTADDEANFKIVLENAKIYKNTLMQAMGGGKDELLNKLLGLGSKISKGIVDTKSVNEQSMQHTIEYMKNYLSLLTKTIIIIIAVSIIIGVILSIIITKSIKKSIDAILDGLTSFFKFISGETDKPQIIPLVSKDEFGTMANIINNNIQSIKEGLLQDNRTIEESNLVIDSLKKGTLSKTVTTKPHNAQLKELTNLLNEMIKEWHSMISTMQATLTSFSNKDFRARIEIHGIQNDMLGLINGINYLGNEISGMLSSSLKNGQSLEQKSIQLKEYMQDLANQTKNQSTNVNESAAAIEQMSSSMNSVSNMANDVIRHSDDIKNIIVVIKDIADQTNLLALNAAIEAARAGEHGRGFAVVADEVRKLAERTQRSLSEIEANVNILSQSVNEVNQSINEQADAIRQINEAVTNIDETTKSNLEATNSTNDLANEISQMATTSVKEAKNSKW</sequence>
<feature type="coiled-coil region" evidence="3">
    <location>
        <begin position="464"/>
        <end position="498"/>
    </location>
</feature>
<evidence type="ECO:0000256" key="2">
    <source>
        <dbReference type="PROSITE-ProRule" id="PRU00284"/>
    </source>
</evidence>
<dbReference type="EMBL" id="AACCXM010000001">
    <property type="protein sequence ID" value="EAK0467818.1"/>
    <property type="molecule type" value="Genomic_DNA"/>
</dbReference>
<dbReference type="EMBL" id="AACCXK010000002">
    <property type="protein sequence ID" value="EAK0452404.1"/>
    <property type="molecule type" value="Genomic_DNA"/>
</dbReference>
<dbReference type="InterPro" id="IPR004089">
    <property type="entry name" value="MCPsignal_dom"/>
</dbReference>
<gene>
    <name evidence="7" type="ORF">AAH17_01835</name>
    <name evidence="8" type="ORF">AAH24_00320</name>
    <name evidence="6" type="ORF">BVH53_03935</name>
</gene>
<evidence type="ECO:0000256" key="1">
    <source>
        <dbReference type="ARBA" id="ARBA00023224"/>
    </source>
</evidence>
<evidence type="ECO:0000313" key="9">
    <source>
        <dbReference type="Proteomes" id="UP000557842"/>
    </source>
</evidence>
<evidence type="ECO:0000313" key="8">
    <source>
        <dbReference type="EMBL" id="EAK0467818.1"/>
    </source>
</evidence>
<dbReference type="GO" id="GO:0007165">
    <property type="term" value="P:signal transduction"/>
    <property type="evidence" value="ECO:0007669"/>
    <property type="project" value="UniProtKB-KW"/>
</dbReference>
<evidence type="ECO:0000313" key="6">
    <source>
        <dbReference type="EMBL" id="EAI5407845.1"/>
    </source>
</evidence>
<evidence type="ECO:0000256" key="3">
    <source>
        <dbReference type="SAM" id="Coils"/>
    </source>
</evidence>
<feature type="domain" description="Methyl-accepting transducer" evidence="5">
    <location>
        <begin position="375"/>
        <end position="553"/>
    </location>
</feature>
<keyword evidence="1 2" id="KW-0807">Transducer</keyword>
<dbReference type="PANTHER" id="PTHR32089:SF112">
    <property type="entry name" value="LYSOZYME-LIKE PROTEIN-RELATED"/>
    <property type="match status" value="1"/>
</dbReference>
<dbReference type="AlphaFoldDB" id="A0A5L4L3U4"/>
<dbReference type="Gene3D" id="6.10.340.10">
    <property type="match status" value="1"/>
</dbReference>
<reference evidence="8 9" key="1">
    <citation type="submission" date="2018-05" db="EMBL/GenBank/DDBJ databases">
        <authorList>
            <consortium name="PulseNet: The National Subtyping Network for Foodborne Disease Surveillance"/>
            <person name="Tarr C.L."/>
            <person name="Trees E."/>
            <person name="Katz L.S."/>
            <person name="Carleton-Romer H.A."/>
            <person name="Stroika S."/>
            <person name="Kucerova Z."/>
            <person name="Roache K.F."/>
            <person name="Sabol A.L."/>
            <person name="Besser J."/>
            <person name="Gerner-Smidt P."/>
        </authorList>
    </citation>
    <scope>NUCLEOTIDE SEQUENCE</scope>
    <source>
        <strain evidence="7">2014D-0197</strain>
        <strain evidence="6 9">2016D-0221</strain>
        <strain evidence="8">D4313</strain>
    </source>
</reference>
<organism evidence="8">
    <name type="scientific">Campylobacter fetus</name>
    <dbReference type="NCBI Taxonomy" id="196"/>
    <lineage>
        <taxon>Bacteria</taxon>
        <taxon>Pseudomonadati</taxon>
        <taxon>Campylobacterota</taxon>
        <taxon>Epsilonproteobacteria</taxon>
        <taxon>Campylobacterales</taxon>
        <taxon>Campylobacteraceae</taxon>
        <taxon>Campylobacter</taxon>
    </lineage>
</organism>
<dbReference type="SUPFAM" id="SSF58104">
    <property type="entry name" value="Methyl-accepting chemotaxis protein (MCP) signaling domain"/>
    <property type="match status" value="1"/>
</dbReference>
<evidence type="ECO:0000256" key="4">
    <source>
        <dbReference type="SAM" id="Phobius"/>
    </source>
</evidence>
<dbReference type="Pfam" id="PF12729">
    <property type="entry name" value="4HB_MCP_1"/>
    <property type="match status" value="1"/>
</dbReference>
<keyword evidence="4" id="KW-0472">Membrane</keyword>
<dbReference type="PROSITE" id="PS50111">
    <property type="entry name" value="CHEMOTAXIS_TRANSDUC_2"/>
    <property type="match status" value="1"/>
</dbReference>
<dbReference type="OMA" id="NMANDVI"/>
<keyword evidence="4" id="KW-1133">Transmembrane helix</keyword>
<dbReference type="Proteomes" id="UP000557842">
    <property type="component" value="Unassembled WGS sequence"/>
</dbReference>
<dbReference type="InterPro" id="IPR024478">
    <property type="entry name" value="HlyB_4HB_MCP"/>
</dbReference>
<feature type="transmembrane region" description="Helical" evidence="4">
    <location>
        <begin position="14"/>
        <end position="36"/>
    </location>
</feature>
<dbReference type="Gene3D" id="1.10.287.950">
    <property type="entry name" value="Methyl-accepting chemotaxis protein"/>
    <property type="match status" value="1"/>
</dbReference>
<protein>
    <submittedName>
        <fullName evidence="8">Chemotaxis protein</fullName>
    </submittedName>
</protein>
<dbReference type="PANTHER" id="PTHR32089">
    <property type="entry name" value="METHYL-ACCEPTING CHEMOTAXIS PROTEIN MCPB"/>
    <property type="match status" value="1"/>
</dbReference>
<dbReference type="Pfam" id="PF00015">
    <property type="entry name" value="MCPsignal"/>
    <property type="match status" value="1"/>
</dbReference>
<dbReference type="EMBL" id="AABQDW010000005">
    <property type="protein sequence ID" value="EAI5407845.1"/>
    <property type="molecule type" value="Genomic_DNA"/>
</dbReference>
<evidence type="ECO:0000313" key="7">
    <source>
        <dbReference type="EMBL" id="EAK0452404.1"/>
    </source>
</evidence>